<evidence type="ECO:0000256" key="2">
    <source>
        <dbReference type="ARBA" id="ARBA00023295"/>
    </source>
</evidence>
<comment type="caution">
    <text evidence="5">The sequence shown here is derived from an EMBL/GenBank/DDBJ whole genome shotgun (WGS) entry which is preliminary data.</text>
</comment>
<dbReference type="InterPro" id="IPR001910">
    <property type="entry name" value="Inosine/uridine_hydrolase_dom"/>
</dbReference>
<keyword evidence="6" id="KW-1185">Reference proteome</keyword>
<reference evidence="5 6" key="1">
    <citation type="submission" date="2023-04" db="EMBL/GenBank/DDBJ databases">
        <title>Forest soil microbial communities from Buena Vista Peninsula, Colon Province, Panama.</title>
        <authorList>
            <person name="Bouskill N."/>
        </authorList>
    </citation>
    <scope>NUCLEOTIDE SEQUENCE [LARGE SCALE GENOMIC DNA]</scope>
    <source>
        <strain evidence="5 6">CFH S0262</strain>
    </source>
</reference>
<organism evidence="5 6">
    <name type="scientific">Prescottella agglutinans</name>
    <dbReference type="NCBI Taxonomy" id="1644129"/>
    <lineage>
        <taxon>Bacteria</taxon>
        <taxon>Bacillati</taxon>
        <taxon>Actinomycetota</taxon>
        <taxon>Actinomycetes</taxon>
        <taxon>Mycobacteriales</taxon>
        <taxon>Nocardiaceae</taxon>
        <taxon>Prescottella</taxon>
    </lineage>
</organism>
<dbReference type="GO" id="GO:0008477">
    <property type="term" value="F:purine nucleosidase activity"/>
    <property type="evidence" value="ECO:0007669"/>
    <property type="project" value="UniProtKB-EC"/>
</dbReference>
<dbReference type="InterPro" id="IPR036452">
    <property type="entry name" value="Ribo_hydro-like"/>
</dbReference>
<dbReference type="RefSeq" id="WP_280763228.1">
    <property type="nucleotide sequence ID" value="NZ_JARXVC010000017.1"/>
</dbReference>
<name>A0ABT6MI20_9NOCA</name>
<dbReference type="PANTHER" id="PTHR12304:SF4">
    <property type="entry name" value="URIDINE NUCLEOSIDASE"/>
    <property type="match status" value="1"/>
</dbReference>
<dbReference type="PANTHER" id="PTHR12304">
    <property type="entry name" value="INOSINE-URIDINE PREFERRING NUCLEOSIDE HYDROLASE"/>
    <property type="match status" value="1"/>
</dbReference>
<evidence type="ECO:0000259" key="4">
    <source>
        <dbReference type="Pfam" id="PF01156"/>
    </source>
</evidence>
<evidence type="ECO:0000256" key="1">
    <source>
        <dbReference type="ARBA" id="ARBA00022801"/>
    </source>
</evidence>
<dbReference type="EMBL" id="JARXVC010000017">
    <property type="protein sequence ID" value="MDH6283976.1"/>
    <property type="molecule type" value="Genomic_DNA"/>
</dbReference>
<gene>
    <name evidence="5" type="ORF">M2280_005227</name>
</gene>
<keyword evidence="1 5" id="KW-0378">Hydrolase</keyword>
<feature type="compositionally biased region" description="Basic and acidic residues" evidence="3">
    <location>
        <begin position="81"/>
        <end position="91"/>
    </location>
</feature>
<dbReference type="InterPro" id="IPR023186">
    <property type="entry name" value="IUNH"/>
</dbReference>
<dbReference type="SUPFAM" id="SSF53590">
    <property type="entry name" value="Nucleoside hydrolase"/>
    <property type="match status" value="1"/>
</dbReference>
<sequence length="319" mass="33636">MTGRKVLVDTDTGVDDALALLTVLAAPDTDVVGVGSVFGNCTQDQAAANALTVLAAAGRTDIPVCIGQPRPGPPPATPSPHGRDGLGDRGLRPPGGVHPAPKSAVEQILRVSHQQPGQVDLLCLAPLTNIAVALEQDPLVLTRFRSVTIMGGMGAHSLRDTETARQPMFLAKGDTNTNHDPAAAAAVADAPGSITWVGMNVTGRLRMPWADLTARAERSTTAAFVREITENYHRYCTTTYGADEPIYTSHDSVAASVMLDPDIILSASEATGQVHHDDNRATLWGHETGPGPTHRFVTDLDYPAIRQRIDGVLKADASI</sequence>
<accession>A0ABT6MI20</accession>
<feature type="domain" description="Inosine/uridine-preferring nucleoside hydrolase" evidence="4">
    <location>
        <begin position="6"/>
        <end position="305"/>
    </location>
</feature>
<dbReference type="Proteomes" id="UP001160334">
    <property type="component" value="Unassembled WGS sequence"/>
</dbReference>
<dbReference type="Gene3D" id="3.90.245.10">
    <property type="entry name" value="Ribonucleoside hydrolase-like"/>
    <property type="match status" value="1"/>
</dbReference>
<protein>
    <submittedName>
        <fullName evidence="5">Purine nucleosidase</fullName>
        <ecNumber evidence="5">3.2.2.1</ecNumber>
    </submittedName>
</protein>
<keyword evidence="2 5" id="KW-0326">Glycosidase</keyword>
<feature type="region of interest" description="Disordered" evidence="3">
    <location>
        <begin position="66"/>
        <end position="103"/>
    </location>
</feature>
<evidence type="ECO:0000313" key="6">
    <source>
        <dbReference type="Proteomes" id="UP001160334"/>
    </source>
</evidence>
<evidence type="ECO:0000256" key="3">
    <source>
        <dbReference type="SAM" id="MobiDB-lite"/>
    </source>
</evidence>
<dbReference type="EC" id="3.2.2.1" evidence="5"/>
<proteinExistence type="predicted"/>
<evidence type="ECO:0000313" key="5">
    <source>
        <dbReference type="EMBL" id="MDH6283976.1"/>
    </source>
</evidence>
<dbReference type="Pfam" id="PF01156">
    <property type="entry name" value="IU_nuc_hydro"/>
    <property type="match status" value="1"/>
</dbReference>